<proteinExistence type="predicted"/>
<dbReference type="Proteomes" id="UP000242450">
    <property type="component" value="Chromosome 12"/>
</dbReference>
<dbReference type="OrthoDB" id="6285196at2759"/>
<protein>
    <recommendedName>
        <fullName evidence="5">PH domain-containing protein</fullName>
    </recommendedName>
</protein>
<sequence length="350" mass="36485">MAPSGKLLVAPQGTTERESVPSGPGAQAAGQDSGPPAQGALNAAIPAPSPGALQSKDSVPKAGSPVEDSSSQTVHPGATSEAKTLPLHLGRQGSPGQLCLRPRTPRHGLTSWGEGLVTAQGGTLPRTKTSAKEGGPGCSLTLPKARAPSALWDSIQLAKRHHSQPQAGPGHFSHVVRIEMGTLSAFHPLGLPKGAVRVEPREEPEKMEMEEQPPAGKKEAPGAELKEVDLENKPPPPPLHRFPSWLISEKKTYYLTADSPSLLEEWIRVLQSLLKVQAIGPPAPPQGGSKPTVKGWLTKDTWLYHLTVAAGGSSAKVGTAYEQLIGKLMDGEGDPGKPRVAITAGLEGSG</sequence>
<dbReference type="SUPFAM" id="SSF50729">
    <property type="entry name" value="PH domain-like"/>
    <property type="match status" value="1"/>
</dbReference>
<gene>
    <name evidence="3" type="ORF">Celaphus_00006062</name>
</gene>
<feature type="region of interest" description="Disordered" evidence="2">
    <location>
        <begin position="201"/>
        <end position="222"/>
    </location>
</feature>
<evidence type="ECO:0000313" key="4">
    <source>
        <dbReference type="Proteomes" id="UP000242450"/>
    </source>
</evidence>
<feature type="region of interest" description="Disordered" evidence="2">
    <location>
        <begin position="1"/>
        <end position="142"/>
    </location>
</feature>
<accession>A0A212CUW3</accession>
<keyword evidence="4" id="KW-1185">Reference proteome</keyword>
<dbReference type="AlphaFoldDB" id="A0A212CUW3"/>
<dbReference type="EMBL" id="MKHE01000012">
    <property type="protein sequence ID" value="OWK09771.1"/>
    <property type="molecule type" value="Genomic_DNA"/>
</dbReference>
<evidence type="ECO:0000313" key="3">
    <source>
        <dbReference type="EMBL" id="OWK09771.1"/>
    </source>
</evidence>
<reference evidence="3 4" key="1">
    <citation type="journal article" date="2018" name="Mol. Genet. Genomics">
        <title>The red deer Cervus elaphus genome CerEla1.0: sequencing, annotating, genes, and chromosomes.</title>
        <authorList>
            <person name="Bana N.A."/>
            <person name="Nyiri A."/>
            <person name="Nagy J."/>
            <person name="Frank K."/>
            <person name="Nagy T."/>
            <person name="Steger V."/>
            <person name="Schiller M."/>
            <person name="Lakatos P."/>
            <person name="Sugar L."/>
            <person name="Horn P."/>
            <person name="Barta E."/>
            <person name="Orosz L."/>
        </authorList>
    </citation>
    <scope>NUCLEOTIDE SEQUENCE [LARGE SCALE GENOMIC DNA]</scope>
    <source>
        <strain evidence="3">Hungarian</strain>
    </source>
</reference>
<evidence type="ECO:0000256" key="2">
    <source>
        <dbReference type="SAM" id="MobiDB-lite"/>
    </source>
</evidence>
<dbReference type="PANTHER" id="PTHR22903:SF4">
    <property type="entry name" value="PLECKSTRIN HOMOLOGY DOMAIN-CONTAINING FAMILY H MEMBER 1"/>
    <property type="match status" value="1"/>
</dbReference>
<organism evidence="3 4">
    <name type="scientific">Cervus elaphus hippelaphus</name>
    <name type="common">European red deer</name>
    <dbReference type="NCBI Taxonomy" id="46360"/>
    <lineage>
        <taxon>Eukaryota</taxon>
        <taxon>Metazoa</taxon>
        <taxon>Chordata</taxon>
        <taxon>Craniata</taxon>
        <taxon>Vertebrata</taxon>
        <taxon>Euteleostomi</taxon>
        <taxon>Mammalia</taxon>
        <taxon>Eutheria</taxon>
        <taxon>Laurasiatheria</taxon>
        <taxon>Artiodactyla</taxon>
        <taxon>Ruminantia</taxon>
        <taxon>Pecora</taxon>
        <taxon>Cervidae</taxon>
        <taxon>Cervinae</taxon>
        <taxon>Cervus</taxon>
    </lineage>
</organism>
<dbReference type="PANTHER" id="PTHR22903">
    <property type="entry name" value="PLEKHH PROTEIN"/>
    <property type="match status" value="1"/>
</dbReference>
<comment type="caution">
    <text evidence="3">The sequence shown here is derived from an EMBL/GenBank/DDBJ whole genome shotgun (WGS) entry which is preliminary data.</text>
</comment>
<evidence type="ECO:0008006" key="5">
    <source>
        <dbReference type="Google" id="ProtNLM"/>
    </source>
</evidence>
<evidence type="ECO:0000256" key="1">
    <source>
        <dbReference type="ARBA" id="ARBA00022737"/>
    </source>
</evidence>
<name>A0A212CUW3_CEREH</name>
<keyword evidence="1" id="KW-0677">Repeat</keyword>